<dbReference type="EC" id="2.4.2.17" evidence="5 17"/>
<evidence type="ECO:0000256" key="16">
    <source>
        <dbReference type="ARBA" id="ARBA00024861"/>
    </source>
</evidence>
<comment type="cofactor">
    <cofactor evidence="17">
        <name>Mg(2+)</name>
        <dbReference type="ChEBI" id="CHEBI:18420"/>
    </cofactor>
</comment>
<evidence type="ECO:0000256" key="15">
    <source>
        <dbReference type="ARBA" id="ARBA00023102"/>
    </source>
</evidence>
<keyword evidence="15 17" id="KW-0368">Histidine biosynthesis</keyword>
<evidence type="ECO:0000256" key="6">
    <source>
        <dbReference type="ARBA" id="ARBA00020998"/>
    </source>
</evidence>
<dbReference type="STRING" id="1592317.DPF_1277"/>
<evidence type="ECO:0000256" key="13">
    <source>
        <dbReference type="ARBA" id="ARBA00022840"/>
    </source>
</evidence>
<evidence type="ECO:0000256" key="1">
    <source>
        <dbReference type="ARBA" id="ARBA00000915"/>
    </source>
</evidence>
<name>A0A194AIH9_9BACT</name>
<comment type="function">
    <text evidence="16 17">Catalyzes the condensation of ATP and 5-phosphoribose 1-diphosphate to form N'-(5'-phosphoribosyl)-ATP (PR-ATP). Has a crucial role in the pathway because the rate of histidine biosynthesis seems to be controlled primarily by regulation of HisG enzymatic activity.</text>
</comment>
<dbReference type="Gene3D" id="3.30.70.120">
    <property type="match status" value="1"/>
</dbReference>
<evidence type="ECO:0000256" key="5">
    <source>
        <dbReference type="ARBA" id="ARBA00011946"/>
    </source>
</evidence>
<keyword evidence="7 17" id="KW-0963">Cytoplasm</keyword>
<evidence type="ECO:0000256" key="7">
    <source>
        <dbReference type="ARBA" id="ARBA00022490"/>
    </source>
</evidence>
<dbReference type="InterPro" id="IPR011322">
    <property type="entry name" value="N-reg_PII-like_a/b"/>
</dbReference>
<comment type="activity regulation">
    <text evidence="17">Feedback inhibited by histidine.</text>
</comment>
<dbReference type="NCBIfam" id="TIGR00070">
    <property type="entry name" value="hisG"/>
    <property type="match status" value="1"/>
</dbReference>
<keyword evidence="14 17" id="KW-0460">Magnesium</keyword>
<dbReference type="SUPFAM" id="SSF53850">
    <property type="entry name" value="Periplasmic binding protein-like II"/>
    <property type="match status" value="1"/>
</dbReference>
<dbReference type="OrthoDB" id="9801867at2"/>
<evidence type="ECO:0000256" key="2">
    <source>
        <dbReference type="ARBA" id="ARBA00004496"/>
    </source>
</evidence>
<comment type="subcellular location">
    <subcellularLocation>
        <location evidence="2 17">Cytoplasm</location>
    </subcellularLocation>
</comment>
<evidence type="ECO:0000313" key="20">
    <source>
        <dbReference type="EMBL" id="GAU08564.1"/>
    </source>
</evidence>
<dbReference type="Pfam" id="PF01634">
    <property type="entry name" value="HisG"/>
    <property type="match status" value="1"/>
</dbReference>
<dbReference type="GO" id="GO:0003879">
    <property type="term" value="F:ATP phosphoribosyltransferase activity"/>
    <property type="evidence" value="ECO:0007669"/>
    <property type="project" value="UniProtKB-UniRule"/>
</dbReference>
<dbReference type="RefSeq" id="WP_069858185.1">
    <property type="nucleotide sequence ID" value="NZ_BDFE01000015.1"/>
</dbReference>
<keyword evidence="12 17" id="KW-0547">Nucleotide-binding</keyword>
<comment type="similarity">
    <text evidence="4 17">Belongs to the ATP phosphoribosyltransferase family. Long subfamily.</text>
</comment>
<dbReference type="Proteomes" id="UP000095200">
    <property type="component" value="Unassembled WGS sequence"/>
</dbReference>
<keyword evidence="10 17" id="KW-0808">Transferase</keyword>
<keyword evidence="9 17" id="KW-0328">Glycosyltransferase</keyword>
<organism evidence="20 21">
    <name type="scientific">Desulfoplanes formicivorans</name>
    <dbReference type="NCBI Taxonomy" id="1592317"/>
    <lineage>
        <taxon>Bacteria</taxon>
        <taxon>Pseudomonadati</taxon>
        <taxon>Thermodesulfobacteriota</taxon>
        <taxon>Desulfovibrionia</taxon>
        <taxon>Desulfovibrionales</taxon>
        <taxon>Desulfoplanaceae</taxon>
        <taxon>Desulfoplanes</taxon>
    </lineage>
</organism>
<reference evidence="21" key="1">
    <citation type="submission" date="2016-06" db="EMBL/GenBank/DDBJ databases">
        <title>Draft genome sequence of Desulfoplanes formicivorans strain Pf12B.</title>
        <authorList>
            <person name="Watanabe M."/>
            <person name="Kojima H."/>
            <person name="Fukui M."/>
        </authorList>
    </citation>
    <scope>NUCLEOTIDE SEQUENCE [LARGE SCALE GENOMIC DNA]</scope>
    <source>
        <strain evidence="21">Pf12B</strain>
    </source>
</reference>
<comment type="catalytic activity">
    <reaction evidence="1 17">
        <text>1-(5-phospho-beta-D-ribosyl)-ATP + diphosphate = 5-phospho-alpha-D-ribose 1-diphosphate + ATP</text>
        <dbReference type="Rhea" id="RHEA:18473"/>
        <dbReference type="ChEBI" id="CHEBI:30616"/>
        <dbReference type="ChEBI" id="CHEBI:33019"/>
        <dbReference type="ChEBI" id="CHEBI:58017"/>
        <dbReference type="ChEBI" id="CHEBI:73183"/>
        <dbReference type="EC" id="2.4.2.17"/>
    </reaction>
</comment>
<dbReference type="InterPro" id="IPR013115">
    <property type="entry name" value="HisG_C"/>
</dbReference>
<sequence>MSEETKNILKLGIPKGSLEEATKKLFAKAGWKLTSHHRNYFPDINDKNMKCSLCRAQEMARYVASGVLDVGLTGKDWILENEADVVVVSDLIYSKVSAKPARWVLAVAGDSPYKRPEDLAGKKIATEFVTYTKKYFKNAGIPVTVDYSWGATEAKVVEGLADAIVEITETGTTIKAHGLRIIAEILQTNTQLIANKEAWQDPWKRAKIENMNTLLQGALRAEKLVALKMNAPAGSMDAIMEILPSMTSPTIAHLYNSDWLSIEVVVDSSHVRDLIPRLQEAGAEAIIEYALNKVV</sequence>
<dbReference type="PROSITE" id="PS01316">
    <property type="entry name" value="ATP_P_PHORIBOSYLTR"/>
    <property type="match status" value="1"/>
</dbReference>
<dbReference type="FunFam" id="3.40.190.10:FF:000258">
    <property type="entry name" value="ATP phosphoribosyltransferase"/>
    <property type="match status" value="1"/>
</dbReference>
<evidence type="ECO:0000259" key="18">
    <source>
        <dbReference type="Pfam" id="PF01634"/>
    </source>
</evidence>
<evidence type="ECO:0000313" key="21">
    <source>
        <dbReference type="Proteomes" id="UP000095200"/>
    </source>
</evidence>
<keyword evidence="13 17" id="KW-0067">ATP-binding</keyword>
<evidence type="ECO:0000256" key="4">
    <source>
        <dbReference type="ARBA" id="ARBA00007955"/>
    </source>
</evidence>
<dbReference type="GO" id="GO:0005524">
    <property type="term" value="F:ATP binding"/>
    <property type="evidence" value="ECO:0007669"/>
    <property type="project" value="UniProtKB-KW"/>
</dbReference>
<evidence type="ECO:0000256" key="11">
    <source>
        <dbReference type="ARBA" id="ARBA00022723"/>
    </source>
</evidence>
<evidence type="ECO:0000256" key="9">
    <source>
        <dbReference type="ARBA" id="ARBA00022676"/>
    </source>
</evidence>
<evidence type="ECO:0000259" key="19">
    <source>
        <dbReference type="Pfam" id="PF08029"/>
    </source>
</evidence>
<evidence type="ECO:0000256" key="17">
    <source>
        <dbReference type="HAMAP-Rule" id="MF_00079"/>
    </source>
</evidence>
<dbReference type="HAMAP" id="MF_00079">
    <property type="entry name" value="HisG_Long"/>
    <property type="match status" value="1"/>
</dbReference>
<feature type="domain" description="Histidine biosynthesis HisG C-terminal" evidence="19">
    <location>
        <begin position="221"/>
        <end position="293"/>
    </location>
</feature>
<dbReference type="EMBL" id="BDFE01000015">
    <property type="protein sequence ID" value="GAU08564.1"/>
    <property type="molecule type" value="Genomic_DNA"/>
</dbReference>
<dbReference type="PANTHER" id="PTHR21403:SF10">
    <property type="entry name" value="ATP PHOSPHORIBOSYLTRANSFERASE"/>
    <property type="match status" value="1"/>
</dbReference>
<evidence type="ECO:0000256" key="8">
    <source>
        <dbReference type="ARBA" id="ARBA00022605"/>
    </source>
</evidence>
<dbReference type="GO" id="GO:0000287">
    <property type="term" value="F:magnesium ion binding"/>
    <property type="evidence" value="ECO:0007669"/>
    <property type="project" value="UniProtKB-UniRule"/>
</dbReference>
<dbReference type="AlphaFoldDB" id="A0A194AIH9"/>
<evidence type="ECO:0000256" key="10">
    <source>
        <dbReference type="ARBA" id="ARBA00022679"/>
    </source>
</evidence>
<evidence type="ECO:0000256" key="3">
    <source>
        <dbReference type="ARBA" id="ARBA00004667"/>
    </source>
</evidence>
<dbReference type="UniPathway" id="UPA00031">
    <property type="reaction ID" value="UER00006"/>
</dbReference>
<keyword evidence="8 17" id="KW-0028">Amino-acid biosynthesis</keyword>
<proteinExistence type="inferred from homology"/>
<dbReference type="CDD" id="cd13593">
    <property type="entry name" value="PBP2_HisGL3"/>
    <property type="match status" value="1"/>
</dbReference>
<keyword evidence="11 17" id="KW-0479">Metal-binding</keyword>
<dbReference type="NCBIfam" id="TIGR03455">
    <property type="entry name" value="HisG_C-term"/>
    <property type="match status" value="1"/>
</dbReference>
<comment type="pathway">
    <text evidence="3 17">Amino-acid biosynthesis; L-histidine biosynthesis; L-histidine from 5-phospho-alpha-D-ribose 1-diphosphate: step 1/9.</text>
</comment>
<evidence type="ECO:0000256" key="14">
    <source>
        <dbReference type="ARBA" id="ARBA00022842"/>
    </source>
</evidence>
<dbReference type="Pfam" id="PF08029">
    <property type="entry name" value="HisG_C"/>
    <property type="match status" value="1"/>
</dbReference>
<dbReference type="GO" id="GO:0000105">
    <property type="term" value="P:L-histidine biosynthetic process"/>
    <property type="evidence" value="ECO:0007669"/>
    <property type="project" value="UniProtKB-UniRule"/>
</dbReference>
<evidence type="ECO:0000256" key="12">
    <source>
        <dbReference type="ARBA" id="ARBA00022741"/>
    </source>
</evidence>
<dbReference type="InterPro" id="IPR015867">
    <property type="entry name" value="N-reg_PII/ATP_PRibTrfase_C"/>
</dbReference>
<comment type="caution">
    <text evidence="20">The sequence shown here is derived from an EMBL/GenBank/DDBJ whole genome shotgun (WGS) entry which is preliminary data.</text>
</comment>
<dbReference type="InterPro" id="IPR020621">
    <property type="entry name" value="ATP-PRT_HisG_long"/>
</dbReference>
<dbReference type="Gene3D" id="3.40.190.10">
    <property type="entry name" value="Periplasmic binding protein-like II"/>
    <property type="match status" value="2"/>
</dbReference>
<accession>A0A194AIH9</accession>
<dbReference type="InterPro" id="IPR018198">
    <property type="entry name" value="ATP_PRibTrfase_CS"/>
</dbReference>
<dbReference type="PANTHER" id="PTHR21403">
    <property type="entry name" value="ATP PHOSPHORIBOSYLTRANSFERASE ATP-PRTASE"/>
    <property type="match status" value="1"/>
</dbReference>
<dbReference type="SUPFAM" id="SSF54913">
    <property type="entry name" value="GlnB-like"/>
    <property type="match status" value="1"/>
</dbReference>
<feature type="domain" description="ATP phosphoribosyltransferase catalytic" evidence="18">
    <location>
        <begin position="55"/>
        <end position="216"/>
    </location>
</feature>
<keyword evidence="21" id="KW-1185">Reference proteome</keyword>
<protein>
    <recommendedName>
        <fullName evidence="6 17">ATP phosphoribosyltransferase</fullName>
        <shortName evidence="17">ATP-PRT</shortName>
        <shortName evidence="17">ATP-PRTase</shortName>
        <ecNumber evidence="5 17">2.4.2.17</ecNumber>
    </recommendedName>
</protein>
<dbReference type="InterPro" id="IPR013820">
    <property type="entry name" value="ATP_PRibTrfase_cat"/>
</dbReference>
<dbReference type="InterPro" id="IPR001348">
    <property type="entry name" value="ATP_PRibTrfase_HisG"/>
</dbReference>
<dbReference type="GO" id="GO:0005737">
    <property type="term" value="C:cytoplasm"/>
    <property type="evidence" value="ECO:0007669"/>
    <property type="project" value="UniProtKB-SubCell"/>
</dbReference>
<gene>
    <name evidence="17" type="primary">hisG</name>
    <name evidence="20" type="ORF">DPF_1277</name>
</gene>